<proteinExistence type="predicted"/>
<accession>A0A0S4JU16</accession>
<evidence type="ECO:0000256" key="1">
    <source>
        <dbReference type="SAM" id="Phobius"/>
    </source>
</evidence>
<feature type="transmembrane region" description="Helical" evidence="1">
    <location>
        <begin position="57"/>
        <end position="74"/>
    </location>
</feature>
<dbReference type="EMBL" id="CYKH01002189">
    <property type="protein sequence ID" value="CUG93716.1"/>
    <property type="molecule type" value="Genomic_DNA"/>
</dbReference>
<sequence length="102" mass="10830">MAGDDSMIILPPAVHLLFPPSPFASHPPSLFAFSGGCGFSHSVKANSPSPPQSPRSSVSPLSLFVLSVFFVVVIRNKKERKNTLFSCNPHDASCTHGAFSSC</sequence>
<keyword evidence="1 2" id="KW-0812">Transmembrane</keyword>
<protein>
    <submittedName>
        <fullName evidence="2">Transmembrane protein, putative</fullName>
    </submittedName>
</protein>
<keyword evidence="1" id="KW-1133">Transmembrane helix</keyword>
<keyword evidence="3" id="KW-1185">Reference proteome</keyword>
<evidence type="ECO:0000313" key="2">
    <source>
        <dbReference type="EMBL" id="CUG93716.1"/>
    </source>
</evidence>
<dbReference type="Proteomes" id="UP000051952">
    <property type="component" value="Unassembled WGS sequence"/>
</dbReference>
<reference evidence="3" key="1">
    <citation type="submission" date="2015-09" db="EMBL/GenBank/DDBJ databases">
        <authorList>
            <consortium name="Pathogen Informatics"/>
        </authorList>
    </citation>
    <scope>NUCLEOTIDE SEQUENCE [LARGE SCALE GENOMIC DNA]</scope>
    <source>
        <strain evidence="3">Lake Konstanz</strain>
    </source>
</reference>
<keyword evidence="1" id="KW-0472">Membrane</keyword>
<dbReference type="AlphaFoldDB" id="A0A0S4JU16"/>
<organism evidence="2 3">
    <name type="scientific">Bodo saltans</name>
    <name type="common">Flagellated protozoan</name>
    <dbReference type="NCBI Taxonomy" id="75058"/>
    <lineage>
        <taxon>Eukaryota</taxon>
        <taxon>Discoba</taxon>
        <taxon>Euglenozoa</taxon>
        <taxon>Kinetoplastea</taxon>
        <taxon>Metakinetoplastina</taxon>
        <taxon>Eubodonida</taxon>
        <taxon>Bodonidae</taxon>
        <taxon>Bodo</taxon>
    </lineage>
</organism>
<evidence type="ECO:0000313" key="3">
    <source>
        <dbReference type="Proteomes" id="UP000051952"/>
    </source>
</evidence>
<name>A0A0S4JU16_BODSA</name>
<dbReference type="VEuPathDB" id="TriTrypDB:BSAL_44450"/>
<gene>
    <name evidence="2" type="ORF">BSAL_44450</name>
</gene>